<keyword evidence="3" id="KW-1185">Reference proteome</keyword>
<evidence type="ECO:0000313" key="3">
    <source>
        <dbReference type="Proteomes" id="UP001430848"/>
    </source>
</evidence>
<protein>
    <submittedName>
        <fullName evidence="2">Uncharacterized protein</fullName>
    </submittedName>
</protein>
<proteinExistence type="predicted"/>
<gene>
    <name evidence="2" type="ORF">SLS63_011800</name>
</gene>
<organism evidence="2 3">
    <name type="scientific">Diaporthe eres</name>
    <name type="common">Phomopsis oblonga</name>
    <dbReference type="NCBI Taxonomy" id="83184"/>
    <lineage>
        <taxon>Eukaryota</taxon>
        <taxon>Fungi</taxon>
        <taxon>Dikarya</taxon>
        <taxon>Ascomycota</taxon>
        <taxon>Pezizomycotina</taxon>
        <taxon>Sordariomycetes</taxon>
        <taxon>Sordariomycetidae</taxon>
        <taxon>Diaporthales</taxon>
        <taxon>Diaporthaceae</taxon>
        <taxon>Diaporthe</taxon>
        <taxon>Diaporthe eres species complex</taxon>
    </lineage>
</organism>
<accession>A0ABR1NT73</accession>
<feature type="coiled-coil region" evidence="1">
    <location>
        <begin position="10"/>
        <end position="44"/>
    </location>
</feature>
<sequence>MTSPDPEDHLQTLEKELDLLQKVLTAHKQAVTELTQKCRDIRAEFDDSNKKHAQLTRAFESCRADLWYAASRMDRKAAAQAEEKMGSVIEEQVKIQRRLPQMYKRLGEMVGARDSMKESTLEYKDKVARKVEEIHTLQPCQSLVCAHCGRGGAATLQKVKVNFKDRVSRMWRAE</sequence>
<comment type="caution">
    <text evidence="2">The sequence shown here is derived from an EMBL/GenBank/DDBJ whole genome shotgun (WGS) entry which is preliminary data.</text>
</comment>
<keyword evidence="1" id="KW-0175">Coiled coil</keyword>
<reference evidence="2 3" key="1">
    <citation type="submission" date="2024-02" db="EMBL/GenBank/DDBJ databases">
        <title>De novo assembly and annotation of 12 fungi associated with fruit tree decline syndrome in Ontario, Canada.</title>
        <authorList>
            <person name="Sulman M."/>
            <person name="Ellouze W."/>
            <person name="Ilyukhin E."/>
        </authorList>
    </citation>
    <scope>NUCLEOTIDE SEQUENCE [LARGE SCALE GENOMIC DNA]</scope>
    <source>
        <strain evidence="2 3">M169</strain>
    </source>
</reference>
<name>A0ABR1NT73_DIAER</name>
<dbReference type="Proteomes" id="UP001430848">
    <property type="component" value="Unassembled WGS sequence"/>
</dbReference>
<dbReference type="EMBL" id="JAKNSF020000118">
    <property type="protein sequence ID" value="KAK7714398.1"/>
    <property type="molecule type" value="Genomic_DNA"/>
</dbReference>
<evidence type="ECO:0000313" key="2">
    <source>
        <dbReference type="EMBL" id="KAK7714398.1"/>
    </source>
</evidence>
<evidence type="ECO:0000256" key="1">
    <source>
        <dbReference type="SAM" id="Coils"/>
    </source>
</evidence>